<keyword evidence="1" id="KW-0547">Nucleotide-binding</keyword>
<feature type="compositionally biased region" description="Basic residues" evidence="2">
    <location>
        <begin position="601"/>
        <end position="616"/>
    </location>
</feature>
<dbReference type="GO" id="GO:0005524">
    <property type="term" value="F:ATP binding"/>
    <property type="evidence" value="ECO:0007669"/>
    <property type="project" value="UniProtKB-KW"/>
</dbReference>
<dbReference type="InterPro" id="IPR010285">
    <property type="entry name" value="DNA_helicase_pif1-like_DEAD"/>
</dbReference>
<reference evidence="4" key="1">
    <citation type="submission" date="2016-04" db="EMBL/GenBank/DDBJ databases">
        <authorList>
            <person name="Nguyen H.D."/>
            <person name="Samba Siva P."/>
            <person name="Cullis J."/>
            <person name="Levesque C.A."/>
            <person name="Hambleton S."/>
        </authorList>
    </citation>
    <scope>NUCLEOTIDE SEQUENCE</scope>
    <source>
        <strain evidence="4">DAOMC 236416</strain>
    </source>
</reference>
<dbReference type="Pfam" id="PF05970">
    <property type="entry name" value="PIF1"/>
    <property type="match status" value="1"/>
</dbReference>
<keyword evidence="1" id="KW-0347">Helicase</keyword>
<comment type="caution">
    <text evidence="4">The sequence shown here is derived from an EMBL/GenBank/DDBJ whole genome shotgun (WGS) entry which is preliminary data.</text>
</comment>
<feature type="compositionally biased region" description="Basic and acidic residues" evidence="2">
    <location>
        <begin position="441"/>
        <end position="451"/>
    </location>
</feature>
<feature type="compositionally biased region" description="Acidic residues" evidence="2">
    <location>
        <begin position="459"/>
        <end position="468"/>
    </location>
</feature>
<sequence>MDEVPYLTAEAFDRLERVIRIVKGETTRMTFGGIQVVMAGDFFQLGPIGKAERGTPLRAAFEAKCWDGTFDRYSYFTKRYRHRLDPKFCELLDAVRRGQISDEIMEEIKALERPLEQQLPAPIELCPTRAQVDETNMKKLKALNTRIDHWHAVDVGEPGSSLFQDCPSPAVVALCRGTPVVLTKSLPEIGLPNGTMGLVVSLAREVTWLEYGRRDWVALPGAYDDHPWEARPRVVGLMARKADWEFRYWPVVRFVTGPGKAFTTMVKLARWSMVVPSSKPTAKTETVSRRQVPLALGWATTIHKAQGFTATSCIVDVKNVFAPGQLYVALSRVGRRSQLQVLNASTLGLAVREQLIRPKVEDFEETVMANVGIKWDRKALEAAASDKEAEDEPPAANDGEGTGVDQEEEEGDDEQQNGDGEAHAEEENGEEEGKDEEVEKEEVAKGVEKPKGKGRQVVEDELGSDFDDPSYSTLFFRSASQDELSDEEQLMVATQGSRSPSALLSPQQRISARKMPSPLGKTNRPAPLQPLPYKKGSPARPSPKTGRKSPTSNRSPKGKGSKKRVIGTDGDTEPISPTAAKRTRSKGPATDIFGPVSRPGSTHRMKPSVPLRRKPKPPPSAELRARWNQLDNED</sequence>
<organism evidence="4 5">
    <name type="scientific">Tilletia indica</name>
    <dbReference type="NCBI Taxonomy" id="43049"/>
    <lineage>
        <taxon>Eukaryota</taxon>
        <taxon>Fungi</taxon>
        <taxon>Dikarya</taxon>
        <taxon>Basidiomycota</taxon>
        <taxon>Ustilaginomycotina</taxon>
        <taxon>Exobasidiomycetes</taxon>
        <taxon>Tilletiales</taxon>
        <taxon>Tilletiaceae</taxon>
        <taxon>Tilletia</taxon>
    </lineage>
</organism>
<dbReference type="GO" id="GO:0043139">
    <property type="term" value="F:5'-3' DNA helicase activity"/>
    <property type="evidence" value="ECO:0007669"/>
    <property type="project" value="UniProtKB-EC"/>
</dbReference>
<feature type="compositionally biased region" description="Acidic residues" evidence="2">
    <location>
        <begin position="405"/>
        <end position="416"/>
    </location>
</feature>
<dbReference type="InterPro" id="IPR027417">
    <property type="entry name" value="P-loop_NTPase"/>
</dbReference>
<feature type="compositionally biased region" description="Basic residues" evidence="2">
    <location>
        <begin position="556"/>
        <end position="565"/>
    </location>
</feature>
<feature type="domain" description="DNA helicase Pif1-like DEAD-box helicase" evidence="3">
    <location>
        <begin position="1"/>
        <end position="102"/>
    </location>
</feature>
<keyword evidence="1" id="KW-0067">ATP-binding</keyword>
<accession>A0A8T8SDS8</accession>
<evidence type="ECO:0000256" key="2">
    <source>
        <dbReference type="SAM" id="MobiDB-lite"/>
    </source>
</evidence>
<feature type="compositionally biased region" description="Polar residues" evidence="2">
    <location>
        <begin position="470"/>
        <end position="482"/>
    </location>
</feature>
<feature type="compositionally biased region" description="Polar residues" evidence="2">
    <location>
        <begin position="492"/>
        <end position="510"/>
    </location>
</feature>
<dbReference type="GO" id="GO:0000723">
    <property type="term" value="P:telomere maintenance"/>
    <property type="evidence" value="ECO:0007669"/>
    <property type="project" value="InterPro"/>
</dbReference>
<keyword evidence="1" id="KW-0234">DNA repair</keyword>
<dbReference type="PANTHER" id="PTHR47642">
    <property type="entry name" value="ATP-DEPENDENT DNA HELICASE"/>
    <property type="match status" value="1"/>
</dbReference>
<evidence type="ECO:0000313" key="5">
    <source>
        <dbReference type="Proteomes" id="UP000077521"/>
    </source>
</evidence>
<dbReference type="EC" id="5.6.2.3" evidence="1"/>
<comment type="cofactor">
    <cofactor evidence="1">
        <name>Mg(2+)</name>
        <dbReference type="ChEBI" id="CHEBI:18420"/>
    </cofactor>
</comment>
<name>A0A8T8SDS8_9BASI</name>
<dbReference type="Proteomes" id="UP000077521">
    <property type="component" value="Unassembled WGS sequence"/>
</dbReference>
<dbReference type="SUPFAM" id="SSF52540">
    <property type="entry name" value="P-loop containing nucleoside triphosphate hydrolases"/>
    <property type="match status" value="1"/>
</dbReference>
<keyword evidence="5" id="KW-1185">Reference proteome</keyword>
<keyword evidence="1" id="KW-0378">Hydrolase</keyword>
<keyword evidence="1" id="KW-0233">DNA recombination</keyword>
<dbReference type="EMBL" id="LWDF02001736">
    <property type="protein sequence ID" value="KAE8237568.1"/>
    <property type="molecule type" value="Genomic_DNA"/>
</dbReference>
<dbReference type="GO" id="GO:0016787">
    <property type="term" value="F:hydrolase activity"/>
    <property type="evidence" value="ECO:0007669"/>
    <property type="project" value="UniProtKB-KW"/>
</dbReference>
<feature type="region of interest" description="Disordered" evidence="2">
    <location>
        <begin position="382"/>
        <end position="634"/>
    </location>
</feature>
<dbReference type="AlphaFoldDB" id="A0A8T8SDS8"/>
<comment type="similarity">
    <text evidence="1">Belongs to the helicase family.</text>
</comment>
<dbReference type="CDD" id="cd18809">
    <property type="entry name" value="SF1_C_RecD"/>
    <property type="match status" value="1"/>
</dbReference>
<evidence type="ECO:0000256" key="1">
    <source>
        <dbReference type="RuleBase" id="RU363044"/>
    </source>
</evidence>
<comment type="catalytic activity">
    <reaction evidence="1">
        <text>ATP + H2O = ADP + phosphate + H(+)</text>
        <dbReference type="Rhea" id="RHEA:13065"/>
        <dbReference type="ChEBI" id="CHEBI:15377"/>
        <dbReference type="ChEBI" id="CHEBI:15378"/>
        <dbReference type="ChEBI" id="CHEBI:30616"/>
        <dbReference type="ChEBI" id="CHEBI:43474"/>
        <dbReference type="ChEBI" id="CHEBI:456216"/>
        <dbReference type="EC" id="5.6.2.3"/>
    </reaction>
</comment>
<gene>
    <name evidence="4" type="ORF">A4X13_0g8735</name>
</gene>
<dbReference type="GO" id="GO:0006310">
    <property type="term" value="P:DNA recombination"/>
    <property type="evidence" value="ECO:0007669"/>
    <property type="project" value="UniProtKB-KW"/>
</dbReference>
<proteinExistence type="inferred from homology"/>
<protein>
    <recommendedName>
        <fullName evidence="1">ATP-dependent DNA helicase</fullName>
        <ecNumber evidence="1">5.6.2.3</ecNumber>
    </recommendedName>
</protein>
<evidence type="ECO:0000313" key="4">
    <source>
        <dbReference type="EMBL" id="KAE8237568.1"/>
    </source>
</evidence>
<dbReference type="InterPro" id="IPR051055">
    <property type="entry name" value="PIF1_helicase"/>
</dbReference>
<feature type="compositionally biased region" description="Acidic residues" evidence="2">
    <location>
        <begin position="427"/>
        <end position="440"/>
    </location>
</feature>
<dbReference type="GO" id="GO:0006281">
    <property type="term" value="P:DNA repair"/>
    <property type="evidence" value="ECO:0007669"/>
    <property type="project" value="UniProtKB-KW"/>
</dbReference>
<evidence type="ECO:0000259" key="3">
    <source>
        <dbReference type="Pfam" id="PF05970"/>
    </source>
</evidence>
<reference evidence="4" key="2">
    <citation type="journal article" date="2019" name="IMA Fungus">
        <title>Genome sequencing and comparison of five Tilletia species to identify candidate genes for the detection of regulated species infecting wheat.</title>
        <authorList>
            <person name="Nguyen H.D.T."/>
            <person name="Sultana T."/>
            <person name="Kesanakurti P."/>
            <person name="Hambleton S."/>
        </authorList>
    </citation>
    <scope>NUCLEOTIDE SEQUENCE</scope>
    <source>
        <strain evidence="4">DAOMC 236416</strain>
    </source>
</reference>
<keyword evidence="1" id="KW-0227">DNA damage</keyword>